<comment type="caution">
    <text evidence="2">The sequence shown here is derived from an EMBL/GenBank/DDBJ whole genome shotgun (WGS) entry which is preliminary data.</text>
</comment>
<evidence type="ECO:0000256" key="1">
    <source>
        <dbReference type="SAM" id="MobiDB-lite"/>
    </source>
</evidence>
<evidence type="ECO:0000313" key="2">
    <source>
        <dbReference type="EMBL" id="ESL05763.1"/>
    </source>
</evidence>
<dbReference type="EMBL" id="AUPL01006575">
    <property type="protein sequence ID" value="ESL05763.1"/>
    <property type="molecule type" value="Genomic_DNA"/>
</dbReference>
<evidence type="ECO:0000313" key="3">
    <source>
        <dbReference type="Proteomes" id="UP000031737"/>
    </source>
</evidence>
<gene>
    <name evidence="2" type="ORF">TRSC58_06575</name>
</gene>
<reference evidence="2 3" key="1">
    <citation type="submission" date="2013-07" db="EMBL/GenBank/DDBJ databases">
        <authorList>
            <person name="Stoco P.H."/>
            <person name="Wagner G."/>
            <person name="Gerber A."/>
            <person name="Zaha A."/>
            <person name="Thompson C."/>
            <person name="Bartholomeu D.C."/>
            <person name="Luckemeyer D.D."/>
            <person name="Bahia D."/>
            <person name="Loreto E."/>
            <person name="Prestes E.B."/>
            <person name="Lima F.M."/>
            <person name="Rodrigues-Luiz G."/>
            <person name="Vallejo G.A."/>
            <person name="Filho J.F."/>
            <person name="Monteiro K.M."/>
            <person name="Tyler K.M."/>
            <person name="de Almeida L.G."/>
            <person name="Ortiz M.F."/>
            <person name="Siervo M.A."/>
            <person name="de Moraes M.H."/>
            <person name="Cunha O.L."/>
            <person name="Mendonca-Neto R."/>
            <person name="Silva R."/>
            <person name="Teixeira S.M."/>
            <person name="Murta S.M."/>
            <person name="Sincero T.C."/>
            <person name="Mendes T.A."/>
            <person name="Urmenyi T.P."/>
            <person name="Silva V.G."/>
            <person name="da Rocha W.D."/>
            <person name="Andersson B."/>
            <person name="Romanha A.J."/>
            <person name="Steindel M."/>
            <person name="de Vasconcelos A.T."/>
            <person name="Grisard E.C."/>
        </authorList>
    </citation>
    <scope>NUCLEOTIDE SEQUENCE [LARGE SCALE GENOMIC DNA]</scope>
    <source>
        <strain evidence="2 3">SC58</strain>
    </source>
</reference>
<dbReference type="Proteomes" id="UP000031737">
    <property type="component" value="Unassembled WGS sequence"/>
</dbReference>
<name>A0A061ISE7_TRYRA</name>
<dbReference type="OrthoDB" id="273270at2759"/>
<protein>
    <submittedName>
        <fullName evidence="2">Uncharacterized protein</fullName>
    </submittedName>
</protein>
<feature type="region of interest" description="Disordered" evidence="1">
    <location>
        <begin position="131"/>
        <end position="154"/>
    </location>
</feature>
<proteinExistence type="predicted"/>
<organism evidence="2 3">
    <name type="scientific">Trypanosoma rangeli SC58</name>
    <dbReference type="NCBI Taxonomy" id="429131"/>
    <lineage>
        <taxon>Eukaryota</taxon>
        <taxon>Discoba</taxon>
        <taxon>Euglenozoa</taxon>
        <taxon>Kinetoplastea</taxon>
        <taxon>Metakinetoplastina</taxon>
        <taxon>Trypanosomatida</taxon>
        <taxon>Trypanosomatidae</taxon>
        <taxon>Trypanosoma</taxon>
        <taxon>Herpetosoma</taxon>
    </lineage>
</organism>
<accession>A0A061ISE7</accession>
<dbReference type="AlphaFoldDB" id="A0A061ISE7"/>
<sequence length="494" mass="50810">MAFRGHRLHLIDGVCARSAPSAAEDVNWLCILTEDVGDECAAAGLLGDWLPLGLQKAAGDAAAVVRFAEVRGDAVCEKRGTEGASRDGGDCGDDAAVRALLGVVGDAGVLVACRLSLGEGDDELMATSLASASRNRAPLGGPPPQEGRRADGAGHRQQQEFFVELRVPASAWQLDLLRSLAARGGGGGPQLCAAPLPPQLLESVAYGNVFDASLASALAASPGGRQLLEGVKERVVRSGAFLGDAAFPVLAVVRAVLADVLAAPSAEERASRQRRVVLSLPGAGGATGDAAAYLHAVQRFLQPWHLFTLAMEARRRQPSVAALLDSRAWLEAGGVLLLNPADPLCRQSSLEEEADVVITCGKAAAALVAGRRCGVPHIALHSEVELAECPAPRWTLWQGAAGEAEATDAERAVLAGAVAVGGAGAAPVLATAAALLRQLGPPAAGKGKPTRVVGVKRRRGTGIACDWTHLRRIAAAIALCSCRIPVEFVGDSVP</sequence>
<dbReference type="VEuPathDB" id="TriTrypDB:TRSC58_06575"/>
<keyword evidence="3" id="KW-1185">Reference proteome</keyword>